<sequence>MENGGSLTTARGEEGKRSGKKKEPFPPVPSGLEMGEDSDGRKYPSCQALWDEEIGGDHAKHKQWYARAEEYWKQQAISVDGVLGGYGNVSPTDLSGSLRFLDKIGKLPAGRGGPCEWGRALDCGAGIGRVTEGCLLHRFKHADVVEPRAEYVEKAKTLLDRQRVERFDCEALQTFVPEAGRYDCIWVQWVSLYLTDEDFVSFLQRCKTALRPQGVVVLKENVVLDGGFHVDKSDNSIMRADSHYRELFTRAGMNLLLDMRQPNFPKQLYPVLMYCLR</sequence>
<evidence type="ECO:0000256" key="6">
    <source>
        <dbReference type="ARBA" id="ARBA00039449"/>
    </source>
</evidence>
<evidence type="ECO:0000256" key="9">
    <source>
        <dbReference type="ARBA" id="ARBA00047885"/>
    </source>
</evidence>
<comment type="catalytic activity">
    <reaction evidence="9">
        <text>N-terminal L-prolyl-L-prolyl-L-lysyl-[protein] + 2 S-adenosyl-L-methionine = N-terminal N,N-dimethyl-L-prolyl-L-prolyl-L-lysyl-[protein] + 2 S-adenosyl-L-homocysteine + 2 H(+)</text>
        <dbReference type="Rhea" id="RHEA:54736"/>
        <dbReference type="Rhea" id="RHEA-COMP:13787"/>
        <dbReference type="Rhea" id="RHEA-COMP:13974"/>
        <dbReference type="ChEBI" id="CHEBI:15378"/>
        <dbReference type="ChEBI" id="CHEBI:57856"/>
        <dbReference type="ChEBI" id="CHEBI:59789"/>
        <dbReference type="ChEBI" id="CHEBI:138059"/>
        <dbReference type="ChEBI" id="CHEBI:138318"/>
        <dbReference type="EC" id="2.1.1.244"/>
    </reaction>
</comment>
<dbReference type="Pfam" id="PF05891">
    <property type="entry name" value="Methyltransf_PK"/>
    <property type="match status" value="1"/>
</dbReference>
<reference evidence="12 13" key="1">
    <citation type="submission" date="2014-11" db="EMBL/GenBank/DDBJ databases">
        <authorList>
            <person name="Zhu J."/>
            <person name="Qi W."/>
            <person name="Song R."/>
        </authorList>
    </citation>
    <scope>NUCLEOTIDE SEQUENCE [LARGE SCALE GENOMIC DNA]</scope>
</reference>
<dbReference type="PANTHER" id="PTHR12753">
    <property type="entry name" value="AD-003 - RELATED"/>
    <property type="match status" value="1"/>
</dbReference>
<evidence type="ECO:0000256" key="7">
    <source>
        <dbReference type="ARBA" id="ARBA00043129"/>
    </source>
</evidence>
<feature type="region of interest" description="Disordered" evidence="11">
    <location>
        <begin position="1"/>
        <end position="40"/>
    </location>
</feature>
<dbReference type="InterPro" id="IPR008576">
    <property type="entry name" value="MeTrfase_NTM1"/>
</dbReference>
<dbReference type="OMA" id="PVRMYCL"/>
<dbReference type="PANTHER" id="PTHR12753:SF0">
    <property type="entry name" value="ALPHA N-TERMINAL PROTEIN METHYLTRANSFERASE 1"/>
    <property type="match status" value="1"/>
</dbReference>
<feature type="compositionally biased region" description="Basic and acidic residues" evidence="11">
    <location>
        <begin position="11"/>
        <end position="24"/>
    </location>
</feature>
<evidence type="ECO:0000256" key="4">
    <source>
        <dbReference type="ARBA" id="ARBA00022691"/>
    </source>
</evidence>
<dbReference type="STRING" id="1169540.A0A0G4H520"/>
<comment type="catalytic activity">
    <reaction evidence="8">
        <text>N-terminal L-seryl-L-prolyl-L-lysyl-[protein] + 3 S-adenosyl-L-methionine = N-terminal N,N,N-trimethyl-L-seryl-L-prolyl-L-lysyl-[protein] + 3 S-adenosyl-L-homocysteine + 3 H(+)</text>
        <dbReference type="Rhea" id="RHEA:54724"/>
        <dbReference type="Rhea" id="RHEA-COMP:13789"/>
        <dbReference type="Rhea" id="RHEA-COMP:13973"/>
        <dbReference type="ChEBI" id="CHEBI:15378"/>
        <dbReference type="ChEBI" id="CHEBI:57856"/>
        <dbReference type="ChEBI" id="CHEBI:59789"/>
        <dbReference type="ChEBI" id="CHEBI:138061"/>
        <dbReference type="ChEBI" id="CHEBI:138317"/>
        <dbReference type="EC" id="2.1.1.244"/>
    </reaction>
</comment>
<protein>
    <recommendedName>
        <fullName evidence="6">Alpha N-terminal protein methyltransferase 1</fullName>
        <ecNumber evidence="5">2.1.1.244</ecNumber>
    </recommendedName>
    <alternativeName>
        <fullName evidence="7">X-Pro-Lys N-terminal protein methyltransferase 1</fullName>
    </alternativeName>
</protein>
<comment type="catalytic activity">
    <reaction evidence="10">
        <text>N-terminal L-alanyl-L-prolyl-L-lysyl-[protein] + 3 S-adenosyl-L-methionine = N-terminal N,N,N-trimethyl-L-alanyl-L-prolyl-L-lysyl-[protein] + 3 S-adenosyl-L-homocysteine + 3 H(+)</text>
        <dbReference type="Rhea" id="RHEA:54712"/>
        <dbReference type="Rhea" id="RHEA-COMP:13785"/>
        <dbReference type="Rhea" id="RHEA-COMP:13971"/>
        <dbReference type="ChEBI" id="CHEBI:15378"/>
        <dbReference type="ChEBI" id="CHEBI:57856"/>
        <dbReference type="ChEBI" id="CHEBI:59789"/>
        <dbReference type="ChEBI" id="CHEBI:138057"/>
        <dbReference type="ChEBI" id="CHEBI:138315"/>
        <dbReference type="EC" id="2.1.1.244"/>
    </reaction>
</comment>
<evidence type="ECO:0000313" key="13">
    <source>
        <dbReference type="Proteomes" id="UP000041254"/>
    </source>
</evidence>
<evidence type="ECO:0000256" key="1">
    <source>
        <dbReference type="ARBA" id="ARBA00009059"/>
    </source>
</evidence>
<evidence type="ECO:0000256" key="8">
    <source>
        <dbReference type="ARBA" id="ARBA00047306"/>
    </source>
</evidence>
<accession>A0A0G4H520</accession>
<dbReference type="EC" id="2.1.1.244" evidence="5"/>
<dbReference type="GO" id="GO:0032259">
    <property type="term" value="P:methylation"/>
    <property type="evidence" value="ECO:0007669"/>
    <property type="project" value="UniProtKB-KW"/>
</dbReference>
<keyword evidence="2" id="KW-0489">Methyltransferase</keyword>
<evidence type="ECO:0000256" key="10">
    <source>
        <dbReference type="ARBA" id="ARBA00048167"/>
    </source>
</evidence>
<dbReference type="CDD" id="cd02440">
    <property type="entry name" value="AdoMet_MTases"/>
    <property type="match status" value="1"/>
</dbReference>
<gene>
    <name evidence="12" type="ORF">Vbra_1872</name>
</gene>
<evidence type="ECO:0000256" key="11">
    <source>
        <dbReference type="SAM" id="MobiDB-lite"/>
    </source>
</evidence>
<dbReference type="OrthoDB" id="1298661at2759"/>
<dbReference type="InterPro" id="IPR029063">
    <property type="entry name" value="SAM-dependent_MTases_sf"/>
</dbReference>
<evidence type="ECO:0000256" key="3">
    <source>
        <dbReference type="ARBA" id="ARBA00022679"/>
    </source>
</evidence>
<dbReference type="GO" id="GO:0071885">
    <property type="term" value="F:N-terminal protein N-methyltransferase activity"/>
    <property type="evidence" value="ECO:0007669"/>
    <property type="project" value="UniProtKB-EC"/>
</dbReference>
<keyword evidence="3" id="KW-0808">Transferase</keyword>
<dbReference type="PhylomeDB" id="A0A0G4H520"/>
<evidence type="ECO:0000256" key="2">
    <source>
        <dbReference type="ARBA" id="ARBA00022603"/>
    </source>
</evidence>
<dbReference type="EMBL" id="CDMY01001000">
    <property type="protein sequence ID" value="CEM38778.1"/>
    <property type="molecule type" value="Genomic_DNA"/>
</dbReference>
<evidence type="ECO:0000313" key="12">
    <source>
        <dbReference type="EMBL" id="CEM38778.1"/>
    </source>
</evidence>
<organism evidence="12 13">
    <name type="scientific">Vitrella brassicaformis (strain CCMP3155)</name>
    <dbReference type="NCBI Taxonomy" id="1169540"/>
    <lineage>
        <taxon>Eukaryota</taxon>
        <taxon>Sar</taxon>
        <taxon>Alveolata</taxon>
        <taxon>Colpodellida</taxon>
        <taxon>Vitrellaceae</taxon>
        <taxon>Vitrella</taxon>
    </lineage>
</organism>
<name>A0A0G4H520_VITBC</name>
<keyword evidence="13" id="KW-1185">Reference proteome</keyword>
<dbReference type="InParanoid" id="A0A0G4H520"/>
<keyword evidence="4" id="KW-0949">S-adenosyl-L-methionine</keyword>
<dbReference type="SUPFAM" id="SSF53335">
    <property type="entry name" value="S-adenosyl-L-methionine-dependent methyltransferases"/>
    <property type="match status" value="1"/>
</dbReference>
<dbReference type="FunFam" id="3.40.50.150:FF:000245">
    <property type="entry name" value="Methyltransferase domain containing protein"/>
    <property type="match status" value="1"/>
</dbReference>
<dbReference type="VEuPathDB" id="CryptoDB:Vbra_1872"/>
<comment type="similarity">
    <text evidence="1">Belongs to the methyltransferase superfamily. NTM1 family.</text>
</comment>
<dbReference type="GO" id="GO:0005737">
    <property type="term" value="C:cytoplasm"/>
    <property type="evidence" value="ECO:0007669"/>
    <property type="project" value="TreeGrafter"/>
</dbReference>
<proteinExistence type="inferred from homology"/>
<dbReference type="AlphaFoldDB" id="A0A0G4H520"/>
<dbReference type="Proteomes" id="UP000041254">
    <property type="component" value="Unassembled WGS sequence"/>
</dbReference>
<dbReference type="Gene3D" id="3.40.50.150">
    <property type="entry name" value="Vaccinia Virus protein VP39"/>
    <property type="match status" value="1"/>
</dbReference>
<evidence type="ECO:0000256" key="5">
    <source>
        <dbReference type="ARBA" id="ARBA00039112"/>
    </source>
</evidence>